<feature type="chain" id="PRO_5012182875" evidence="7">
    <location>
        <begin position="31"/>
        <end position="631"/>
    </location>
</feature>
<keyword evidence="3" id="KW-0378">Hydrolase</keyword>
<protein>
    <submittedName>
        <fullName evidence="9">Arabinan endo-1,5-alpha-L-arabinosidase</fullName>
    </submittedName>
</protein>
<dbReference type="GO" id="GO:0005975">
    <property type="term" value="P:carbohydrate metabolic process"/>
    <property type="evidence" value="ECO:0007669"/>
    <property type="project" value="InterPro"/>
</dbReference>
<dbReference type="CDD" id="cd18616">
    <property type="entry name" value="GH43_ABN-like"/>
    <property type="match status" value="1"/>
</dbReference>
<feature type="region of interest" description="Disordered" evidence="6">
    <location>
        <begin position="388"/>
        <end position="409"/>
    </location>
</feature>
<evidence type="ECO:0000256" key="6">
    <source>
        <dbReference type="SAM" id="MobiDB-lite"/>
    </source>
</evidence>
<dbReference type="SUPFAM" id="SSF49899">
    <property type="entry name" value="Concanavalin A-like lectins/glucanases"/>
    <property type="match status" value="1"/>
</dbReference>
<dbReference type="InterPro" id="IPR050727">
    <property type="entry name" value="GH43_arabinanases"/>
</dbReference>
<dbReference type="SUPFAM" id="SSF75005">
    <property type="entry name" value="Arabinanase/levansucrase/invertase"/>
    <property type="match status" value="1"/>
</dbReference>
<evidence type="ECO:0000313" key="10">
    <source>
        <dbReference type="Proteomes" id="UP000182229"/>
    </source>
</evidence>
<evidence type="ECO:0000256" key="5">
    <source>
        <dbReference type="PIRSR" id="PIRSR606710-2"/>
    </source>
</evidence>
<organism evidence="9 10">
    <name type="scientific">Cystobacter ferrugineus</name>
    <dbReference type="NCBI Taxonomy" id="83449"/>
    <lineage>
        <taxon>Bacteria</taxon>
        <taxon>Pseudomonadati</taxon>
        <taxon>Myxococcota</taxon>
        <taxon>Myxococcia</taxon>
        <taxon>Myxococcales</taxon>
        <taxon>Cystobacterineae</taxon>
        <taxon>Archangiaceae</taxon>
        <taxon>Cystobacter</taxon>
    </lineage>
</organism>
<dbReference type="Gene3D" id="2.60.120.200">
    <property type="match status" value="1"/>
</dbReference>
<dbReference type="InterPro" id="IPR006710">
    <property type="entry name" value="Glyco_hydro_43"/>
</dbReference>
<dbReference type="InterPro" id="IPR023296">
    <property type="entry name" value="Glyco_hydro_beta-prop_sf"/>
</dbReference>
<name>A0A1L9BFW9_9BACT</name>
<evidence type="ECO:0000313" key="9">
    <source>
        <dbReference type="EMBL" id="OJH41143.1"/>
    </source>
</evidence>
<proteinExistence type="inferred from homology"/>
<evidence type="ECO:0000256" key="7">
    <source>
        <dbReference type="SAM" id="SignalP"/>
    </source>
</evidence>
<dbReference type="AlphaFoldDB" id="A0A1L9BFW9"/>
<feature type="compositionally biased region" description="Pro residues" evidence="6">
    <location>
        <begin position="32"/>
        <end position="53"/>
    </location>
</feature>
<sequence length="631" mass="69006">MRRGVSSSRGWSRIRALLPVLALMTFTACPSEPTPPTPPDPPGSEPQPPPAPTPVSRVFTNPLRASIPGGGFVETCADPTIIRGQGSDTSWYILCTSDPLNEQDRDSSGRYKHHLLPVLKSQDLVNWAYVGDALPKPPDWAKPGAGIWAPEIAWFNDKYYLYFTVTDTQEGGSAIGVATSDSPAGPWTISNKPVVEPHENVCCGNSRRHVYDPEVLVTQGGARYIYYGSYYGGISVRELSEDGLTSDPYTQVEVAIPNRYEAPNVIQHGEYYYLLASAAECCRGALTGYSVFAGRSKQPHGPFVDREGVRLTYNRVGGTPVLGANGNRWVGVGHNSVFTDTGGQDWIVYHGIDRNNPYVSSTPGGGELLNKRPVLMDALDWVDGWPVARGGQGPSDSAQPAPAAQANEKSRYEVVLAKQDLPGAELTAFSDEFNGSSLEPKWSWTRPPLMSDYGVEAGQFRFNTRNKDIYQGDNAAAVLWQPAPTGNFLVETKMSLNVPPVSCCHNFVQAGLLLQKDDDNYVRLTHVSYYETRQIAFSKEVSLEQVPAGAPLFGDTYGGPADETVWMRIARRVQGNEELYTAYSSRDGTTWTRTATWTHALGAAPRLGLLSIGGEGFVATFDYVRVYELKE</sequence>
<dbReference type="Proteomes" id="UP000182229">
    <property type="component" value="Unassembled WGS sequence"/>
</dbReference>
<dbReference type="InterPro" id="IPR013320">
    <property type="entry name" value="ConA-like_dom_sf"/>
</dbReference>
<keyword evidence="7" id="KW-0732">Signal</keyword>
<reference evidence="9 10" key="2">
    <citation type="submission" date="2016-12" db="EMBL/GenBank/DDBJ databases">
        <title>Draft Genome Sequence of Cystobacter ferrugineus Strain Cbfe23.</title>
        <authorList>
            <person name="Akbar S."/>
            <person name="Dowd S.E."/>
            <person name="Stevens D.C."/>
        </authorList>
    </citation>
    <scope>NUCLEOTIDE SEQUENCE [LARGE SCALE GENOMIC DNA]</scope>
    <source>
        <strain evidence="9 10">Cbfe23</strain>
    </source>
</reference>
<feature type="signal peptide" evidence="7">
    <location>
        <begin position="1"/>
        <end position="30"/>
    </location>
</feature>
<keyword evidence="4" id="KW-0326">Glycosidase</keyword>
<keyword evidence="10" id="KW-1185">Reference proteome</keyword>
<comment type="similarity">
    <text evidence="2">Belongs to the glycosyl hydrolase 43 family.</text>
</comment>
<comment type="caution">
    <text evidence="9">The sequence shown here is derived from an EMBL/GenBank/DDBJ whole genome shotgun (WGS) entry which is preliminary data.</text>
</comment>
<dbReference type="PANTHER" id="PTHR43301:SF3">
    <property type="entry name" value="ARABINAN ENDO-1,5-ALPHA-L-ARABINOSIDASE A-RELATED"/>
    <property type="match status" value="1"/>
</dbReference>
<feature type="site" description="Important for catalytic activity, responsible for pKa modulation of the active site Glu and correct orientation of both the proton donor and substrate" evidence="5">
    <location>
        <position position="212"/>
    </location>
</feature>
<comment type="pathway">
    <text evidence="1">Glycan metabolism; L-arabinan degradation.</text>
</comment>
<reference evidence="10" key="1">
    <citation type="submission" date="2016-11" db="EMBL/GenBank/DDBJ databases">
        <authorList>
            <person name="Shukria A."/>
            <person name="Stevens D.C."/>
        </authorList>
    </citation>
    <scope>NUCLEOTIDE SEQUENCE [LARGE SCALE GENOMIC DNA]</scope>
    <source>
        <strain evidence="10">Cbfe23</strain>
    </source>
</reference>
<dbReference type="Pfam" id="PF17851">
    <property type="entry name" value="GH43_C2"/>
    <property type="match status" value="1"/>
</dbReference>
<dbReference type="PANTHER" id="PTHR43301">
    <property type="entry name" value="ARABINAN ENDO-1,5-ALPHA-L-ARABINOSIDASE"/>
    <property type="match status" value="1"/>
</dbReference>
<evidence type="ECO:0000259" key="8">
    <source>
        <dbReference type="Pfam" id="PF17851"/>
    </source>
</evidence>
<dbReference type="PROSITE" id="PS51257">
    <property type="entry name" value="PROKAR_LIPOPROTEIN"/>
    <property type="match status" value="1"/>
</dbReference>
<dbReference type="InterPro" id="IPR041542">
    <property type="entry name" value="GH43_C2"/>
</dbReference>
<evidence type="ECO:0000256" key="4">
    <source>
        <dbReference type="ARBA" id="ARBA00023295"/>
    </source>
</evidence>
<dbReference type="EMBL" id="MPIN01000002">
    <property type="protein sequence ID" value="OJH41143.1"/>
    <property type="molecule type" value="Genomic_DNA"/>
</dbReference>
<dbReference type="Pfam" id="PF04616">
    <property type="entry name" value="Glyco_hydro_43"/>
    <property type="match status" value="1"/>
</dbReference>
<dbReference type="STRING" id="83449.BON30_09645"/>
<evidence type="ECO:0000256" key="3">
    <source>
        <dbReference type="ARBA" id="ARBA00022801"/>
    </source>
</evidence>
<accession>A0A1L9BFW9</accession>
<feature type="region of interest" description="Disordered" evidence="6">
    <location>
        <begin position="28"/>
        <end position="60"/>
    </location>
</feature>
<dbReference type="Gene3D" id="2.115.10.20">
    <property type="entry name" value="Glycosyl hydrolase domain, family 43"/>
    <property type="match status" value="1"/>
</dbReference>
<dbReference type="GO" id="GO:0004553">
    <property type="term" value="F:hydrolase activity, hydrolyzing O-glycosyl compounds"/>
    <property type="evidence" value="ECO:0007669"/>
    <property type="project" value="InterPro"/>
</dbReference>
<feature type="domain" description="Beta-xylosidase C-terminal Concanavalin A-like" evidence="8">
    <location>
        <begin position="430"/>
        <end position="596"/>
    </location>
</feature>
<evidence type="ECO:0000256" key="1">
    <source>
        <dbReference type="ARBA" id="ARBA00004834"/>
    </source>
</evidence>
<gene>
    <name evidence="9" type="ORF">BON30_09645</name>
</gene>
<evidence type="ECO:0000256" key="2">
    <source>
        <dbReference type="ARBA" id="ARBA00009865"/>
    </source>
</evidence>